<accession>A0A0D2KZD0</accession>
<keyword evidence="1" id="KW-1133">Transmembrane helix</keyword>
<proteinExistence type="predicted"/>
<keyword evidence="1" id="KW-0472">Membrane</keyword>
<evidence type="ECO:0000313" key="2">
    <source>
        <dbReference type="EMBL" id="KJA19832.1"/>
    </source>
</evidence>
<organism evidence="2 3">
    <name type="scientific">Hypholoma sublateritium (strain FD-334 SS-4)</name>
    <dbReference type="NCBI Taxonomy" id="945553"/>
    <lineage>
        <taxon>Eukaryota</taxon>
        <taxon>Fungi</taxon>
        <taxon>Dikarya</taxon>
        <taxon>Basidiomycota</taxon>
        <taxon>Agaricomycotina</taxon>
        <taxon>Agaricomycetes</taxon>
        <taxon>Agaricomycetidae</taxon>
        <taxon>Agaricales</taxon>
        <taxon>Agaricineae</taxon>
        <taxon>Strophariaceae</taxon>
        <taxon>Hypholoma</taxon>
    </lineage>
</organism>
<sequence>MGTEARARAARAGTGLICAVHVLVGGGVSSFEFRGCLEVVRLFFGLVCVRVPIFSIRIRIRILFSSSSSSSLRLAGC</sequence>
<protein>
    <submittedName>
        <fullName evidence="2">Uncharacterized protein</fullName>
    </submittedName>
</protein>
<dbReference type="EMBL" id="KN817573">
    <property type="protein sequence ID" value="KJA19832.1"/>
    <property type="molecule type" value="Genomic_DNA"/>
</dbReference>
<evidence type="ECO:0000313" key="3">
    <source>
        <dbReference type="Proteomes" id="UP000054270"/>
    </source>
</evidence>
<dbReference type="AlphaFoldDB" id="A0A0D2KZD0"/>
<name>A0A0D2KZD0_HYPSF</name>
<keyword evidence="1" id="KW-0812">Transmembrane</keyword>
<keyword evidence="3" id="KW-1185">Reference proteome</keyword>
<feature type="transmembrane region" description="Helical" evidence="1">
    <location>
        <begin position="12"/>
        <end position="33"/>
    </location>
</feature>
<evidence type="ECO:0000256" key="1">
    <source>
        <dbReference type="SAM" id="Phobius"/>
    </source>
</evidence>
<gene>
    <name evidence="2" type="ORF">HYPSUDRAFT_43945</name>
</gene>
<reference evidence="3" key="1">
    <citation type="submission" date="2014-04" db="EMBL/GenBank/DDBJ databases">
        <title>Evolutionary Origins and Diversification of the Mycorrhizal Mutualists.</title>
        <authorList>
            <consortium name="DOE Joint Genome Institute"/>
            <consortium name="Mycorrhizal Genomics Consortium"/>
            <person name="Kohler A."/>
            <person name="Kuo A."/>
            <person name="Nagy L.G."/>
            <person name="Floudas D."/>
            <person name="Copeland A."/>
            <person name="Barry K.W."/>
            <person name="Cichocki N."/>
            <person name="Veneault-Fourrey C."/>
            <person name="LaButti K."/>
            <person name="Lindquist E.A."/>
            <person name="Lipzen A."/>
            <person name="Lundell T."/>
            <person name="Morin E."/>
            <person name="Murat C."/>
            <person name="Riley R."/>
            <person name="Ohm R."/>
            <person name="Sun H."/>
            <person name="Tunlid A."/>
            <person name="Henrissat B."/>
            <person name="Grigoriev I.V."/>
            <person name="Hibbett D.S."/>
            <person name="Martin F."/>
        </authorList>
    </citation>
    <scope>NUCLEOTIDE SEQUENCE [LARGE SCALE GENOMIC DNA]</scope>
    <source>
        <strain evidence="3">FD-334 SS-4</strain>
    </source>
</reference>
<feature type="transmembrane region" description="Helical" evidence="1">
    <location>
        <begin position="39"/>
        <end position="58"/>
    </location>
</feature>
<dbReference type="Proteomes" id="UP000054270">
    <property type="component" value="Unassembled WGS sequence"/>
</dbReference>